<accession>A0ABX6B5X5</accession>
<sequence length="366" mass="37901">MKAAVVDTPGGGFTVQDIDIAEPAGREVLVEVRAAGLCHTDLTLAGQSTSPYPPPVVLGHEIAGVVIAVGPHATEFTAGDHVVGCLVQWCGTCPACRDDRPYQCHRPGATLRDPGRDGLPRLSRDGHRVTQGMGLGGFAQRALVHENQLTAVPRSLPAASAALLGCAVLTGAGSALNAARIREGDTVAVIGAGGVGLNTIAAAERAGASRVVAVDVHDVRLRRARAFGATDVVNSATTDVVTAVRDLTGGGVRHAFDVVGTAATADRALRMTASGGDVYVVGLAGGGTGELSLSLPRLLLQQKRIQGLIMGSATPRRDIPHYAELYLRGRMNLDDLVSRRIALDEIDAGYAALRDPEVARVVVTSF</sequence>
<dbReference type="PROSITE" id="PS00059">
    <property type="entry name" value="ADH_ZINC"/>
    <property type="match status" value="1"/>
</dbReference>
<dbReference type="GeneID" id="95538989"/>
<comment type="cofactor">
    <cofactor evidence="1 6">
        <name>Zn(2+)</name>
        <dbReference type="ChEBI" id="CHEBI:29105"/>
    </cofactor>
</comment>
<dbReference type="InterPro" id="IPR036291">
    <property type="entry name" value="NAD(P)-bd_dom_sf"/>
</dbReference>
<dbReference type="Proteomes" id="UP000326041">
    <property type="component" value="Chromosome"/>
</dbReference>
<dbReference type="InterPro" id="IPR002328">
    <property type="entry name" value="ADH_Zn_CS"/>
</dbReference>
<dbReference type="InterPro" id="IPR013154">
    <property type="entry name" value="ADH-like_N"/>
</dbReference>
<dbReference type="PANTHER" id="PTHR43350:SF19">
    <property type="entry name" value="D-GULOSIDE 3-DEHYDROGENASE"/>
    <property type="match status" value="1"/>
</dbReference>
<reference evidence="8 9" key="1">
    <citation type="submission" date="2017-09" db="EMBL/GenBank/DDBJ databases">
        <authorList>
            <person name="Lee N."/>
            <person name="Cho B.-K."/>
        </authorList>
    </citation>
    <scope>NUCLEOTIDE SEQUENCE [LARGE SCALE GENOMIC DNA]</scope>
    <source>
        <strain evidence="8 9">ATCC 13879</strain>
    </source>
</reference>
<keyword evidence="9" id="KW-1185">Reference proteome</keyword>
<name>A0ABX6B5X5_9ACTN</name>
<organism evidence="8 9">
    <name type="scientific">Streptomyces prasinus</name>
    <dbReference type="NCBI Taxonomy" id="67345"/>
    <lineage>
        <taxon>Bacteria</taxon>
        <taxon>Bacillati</taxon>
        <taxon>Actinomycetota</taxon>
        <taxon>Actinomycetes</taxon>
        <taxon>Kitasatosporales</taxon>
        <taxon>Streptomycetaceae</taxon>
        <taxon>Streptomyces</taxon>
    </lineage>
</organism>
<evidence type="ECO:0000256" key="1">
    <source>
        <dbReference type="ARBA" id="ARBA00001947"/>
    </source>
</evidence>
<dbReference type="InterPro" id="IPR011032">
    <property type="entry name" value="GroES-like_sf"/>
</dbReference>
<gene>
    <name evidence="8" type="ORF">CP972_31440</name>
</gene>
<comment type="similarity">
    <text evidence="2 6">Belongs to the zinc-containing alcohol dehydrogenase family.</text>
</comment>
<keyword evidence="5" id="KW-0560">Oxidoreductase</keyword>
<dbReference type="SUPFAM" id="SSF51735">
    <property type="entry name" value="NAD(P)-binding Rossmann-fold domains"/>
    <property type="match status" value="1"/>
</dbReference>
<dbReference type="RefSeq" id="WP_055607890.1">
    <property type="nucleotide sequence ID" value="NZ_CP023697.1"/>
</dbReference>
<protein>
    <submittedName>
        <fullName evidence="8">Alcohol dehydrogenase</fullName>
    </submittedName>
</protein>
<keyword evidence="3 6" id="KW-0479">Metal-binding</keyword>
<evidence type="ECO:0000259" key="7">
    <source>
        <dbReference type="SMART" id="SM00829"/>
    </source>
</evidence>
<evidence type="ECO:0000256" key="3">
    <source>
        <dbReference type="ARBA" id="ARBA00022723"/>
    </source>
</evidence>
<evidence type="ECO:0000256" key="5">
    <source>
        <dbReference type="ARBA" id="ARBA00023002"/>
    </source>
</evidence>
<dbReference type="Gene3D" id="3.40.50.720">
    <property type="entry name" value="NAD(P)-binding Rossmann-like Domain"/>
    <property type="match status" value="1"/>
</dbReference>
<dbReference type="SMART" id="SM00829">
    <property type="entry name" value="PKS_ER"/>
    <property type="match status" value="1"/>
</dbReference>
<dbReference type="InterPro" id="IPR013149">
    <property type="entry name" value="ADH-like_C"/>
</dbReference>
<evidence type="ECO:0000256" key="2">
    <source>
        <dbReference type="ARBA" id="ARBA00008072"/>
    </source>
</evidence>
<dbReference type="InterPro" id="IPR020843">
    <property type="entry name" value="ER"/>
</dbReference>
<evidence type="ECO:0000256" key="6">
    <source>
        <dbReference type="RuleBase" id="RU361277"/>
    </source>
</evidence>
<feature type="domain" description="Enoyl reductase (ER)" evidence="7">
    <location>
        <begin position="10"/>
        <end position="363"/>
    </location>
</feature>
<dbReference type="PANTHER" id="PTHR43350">
    <property type="entry name" value="NAD-DEPENDENT ALCOHOL DEHYDROGENASE"/>
    <property type="match status" value="1"/>
</dbReference>
<proteinExistence type="inferred from homology"/>
<keyword evidence="4 6" id="KW-0862">Zinc</keyword>
<dbReference type="Gene3D" id="3.90.180.10">
    <property type="entry name" value="Medium-chain alcohol dehydrogenases, catalytic domain"/>
    <property type="match status" value="1"/>
</dbReference>
<dbReference type="EMBL" id="CP023697">
    <property type="protein sequence ID" value="QEV09516.1"/>
    <property type="molecule type" value="Genomic_DNA"/>
</dbReference>
<evidence type="ECO:0000256" key="4">
    <source>
        <dbReference type="ARBA" id="ARBA00022833"/>
    </source>
</evidence>
<dbReference type="Pfam" id="PF00107">
    <property type="entry name" value="ADH_zinc_N"/>
    <property type="match status" value="1"/>
</dbReference>
<dbReference type="Pfam" id="PF08240">
    <property type="entry name" value="ADH_N"/>
    <property type="match status" value="1"/>
</dbReference>
<evidence type="ECO:0000313" key="8">
    <source>
        <dbReference type="EMBL" id="QEV09516.1"/>
    </source>
</evidence>
<evidence type="ECO:0000313" key="9">
    <source>
        <dbReference type="Proteomes" id="UP000326041"/>
    </source>
</evidence>
<dbReference type="SUPFAM" id="SSF50129">
    <property type="entry name" value="GroES-like"/>
    <property type="match status" value="2"/>
</dbReference>